<dbReference type="SUPFAM" id="SSF56574">
    <property type="entry name" value="Serpins"/>
    <property type="match status" value="1"/>
</dbReference>
<dbReference type="EMBL" id="RLII01000003">
    <property type="protein sequence ID" value="RXE60050.1"/>
    <property type="molecule type" value="Genomic_DNA"/>
</dbReference>
<evidence type="ECO:0000256" key="2">
    <source>
        <dbReference type="SAM" id="SignalP"/>
    </source>
</evidence>
<keyword evidence="5" id="KW-1185">Reference proteome</keyword>
<dbReference type="RefSeq" id="WP_069193286.1">
    <property type="nucleotide sequence ID" value="NZ_RLII01000003.1"/>
</dbReference>
<accession>A0A4Q0I6T1</accession>
<dbReference type="InterPro" id="IPR042185">
    <property type="entry name" value="Serpin_sf_2"/>
</dbReference>
<dbReference type="Pfam" id="PF00079">
    <property type="entry name" value="Serpin"/>
    <property type="match status" value="1"/>
</dbReference>
<organism evidence="4 5">
    <name type="scientific">Acetivibrio mesophilus</name>
    <dbReference type="NCBI Taxonomy" id="2487273"/>
    <lineage>
        <taxon>Bacteria</taxon>
        <taxon>Bacillati</taxon>
        <taxon>Bacillota</taxon>
        <taxon>Clostridia</taxon>
        <taxon>Eubacteriales</taxon>
        <taxon>Oscillospiraceae</taxon>
        <taxon>Acetivibrio</taxon>
    </lineage>
</organism>
<evidence type="ECO:0000259" key="3">
    <source>
        <dbReference type="SMART" id="SM00093"/>
    </source>
</evidence>
<feature type="chain" id="PRO_5039606080" evidence="2">
    <location>
        <begin position="23"/>
        <end position="406"/>
    </location>
</feature>
<keyword evidence="2" id="KW-0732">Signal</keyword>
<dbReference type="Gene3D" id="3.30.497.10">
    <property type="entry name" value="Antithrombin, subunit I, domain 2"/>
    <property type="match status" value="1"/>
</dbReference>
<name>A0A4Q0I6T1_9FIRM</name>
<dbReference type="PANTHER" id="PTHR11461">
    <property type="entry name" value="SERINE PROTEASE INHIBITOR, SERPIN"/>
    <property type="match status" value="1"/>
</dbReference>
<proteinExistence type="inferred from homology"/>
<dbReference type="InterPro" id="IPR036186">
    <property type="entry name" value="Serpin_sf"/>
</dbReference>
<protein>
    <submittedName>
        <fullName evidence="4">Serpin family protein</fullName>
    </submittedName>
</protein>
<reference evidence="5" key="1">
    <citation type="submission" date="2018-11" db="EMBL/GenBank/DDBJ databases">
        <title>Genome sequencing of a novel mesophilic and cellulolytic organism within the genus Hungateiclostridium.</title>
        <authorList>
            <person name="Rettenmaier R."/>
            <person name="Liebl W."/>
            <person name="Zverlov V."/>
        </authorList>
    </citation>
    <scope>NUCLEOTIDE SEQUENCE [LARGE SCALE GENOMIC DNA]</scope>
    <source>
        <strain evidence="5">N2K1</strain>
    </source>
</reference>
<dbReference type="InterPro" id="IPR042178">
    <property type="entry name" value="Serpin_sf_1"/>
</dbReference>
<feature type="signal peptide" evidence="2">
    <location>
        <begin position="1"/>
        <end position="22"/>
    </location>
</feature>
<evidence type="ECO:0000313" key="4">
    <source>
        <dbReference type="EMBL" id="RXE60050.1"/>
    </source>
</evidence>
<dbReference type="Gene3D" id="2.30.39.10">
    <property type="entry name" value="Alpha-1-antitrypsin, domain 1"/>
    <property type="match status" value="1"/>
</dbReference>
<dbReference type="GO" id="GO:0005615">
    <property type="term" value="C:extracellular space"/>
    <property type="evidence" value="ECO:0007669"/>
    <property type="project" value="InterPro"/>
</dbReference>
<dbReference type="Proteomes" id="UP000289166">
    <property type="component" value="Unassembled WGS sequence"/>
</dbReference>
<dbReference type="PANTHER" id="PTHR11461:SF211">
    <property type="entry name" value="GH10112P-RELATED"/>
    <property type="match status" value="1"/>
</dbReference>
<feature type="domain" description="Serpin" evidence="3">
    <location>
        <begin position="45"/>
        <end position="403"/>
    </location>
</feature>
<dbReference type="SMART" id="SM00093">
    <property type="entry name" value="SERPIN"/>
    <property type="match status" value="1"/>
</dbReference>
<comment type="similarity">
    <text evidence="1">Belongs to the serpin family.</text>
</comment>
<gene>
    <name evidence="4" type="ORF">EFD62_04655</name>
</gene>
<dbReference type="PROSITE" id="PS00284">
    <property type="entry name" value="SERPIN"/>
    <property type="match status" value="1"/>
</dbReference>
<dbReference type="InterPro" id="IPR023796">
    <property type="entry name" value="Serpin_dom"/>
</dbReference>
<comment type="caution">
    <text evidence="4">The sequence shown here is derived from an EMBL/GenBank/DDBJ whole genome shotgun (WGS) entry which is preliminary data.</text>
</comment>
<dbReference type="AlphaFoldDB" id="A0A4Q0I6T1"/>
<dbReference type="InterPro" id="IPR023795">
    <property type="entry name" value="Serpin_CS"/>
</dbReference>
<evidence type="ECO:0000256" key="1">
    <source>
        <dbReference type="RuleBase" id="RU000411"/>
    </source>
</evidence>
<sequence length="406" mass="46113">MKRMICIAVSIFTLISILTGCTGDTAFDVNKVNMDVVKSNIEFSFDIFSRLNEEDHDKNVFISPLSISTALSMTVQGAEATTKDGMMKSLKYEGIDLDKVNECYRYTLDYLNKVDRKVELDINNSIWIRQESKIKKDFIDINKDVFNAYVTELDFSKANAVDKINKWISDSTSKKITKVVEPPIPQNTAMYLINAIYFKGEWTEKFKKGDTFSTEFHSGNGQTKEVMMMKRKGEIEYGTRDDFKVVRLPYGNGKTSMYCVLPDESISINDFIKTLDADKWEQIKNSVSKVDDVKLNIPRFKMEYGIKNLNDCLISMGMEKAFSNEADFSGISEKDLYISNVLHKAVIEVNEEGSTAAGITLVEVKDASAMLDAPSFIADRPFLFFITEDITGTILFMGKLYDCEKY</sequence>
<dbReference type="PROSITE" id="PS51257">
    <property type="entry name" value="PROKAR_LIPOPROTEIN"/>
    <property type="match status" value="1"/>
</dbReference>
<dbReference type="InterPro" id="IPR000215">
    <property type="entry name" value="Serpin_fam"/>
</dbReference>
<dbReference type="GO" id="GO:0004867">
    <property type="term" value="F:serine-type endopeptidase inhibitor activity"/>
    <property type="evidence" value="ECO:0007669"/>
    <property type="project" value="InterPro"/>
</dbReference>
<dbReference type="CDD" id="cd19588">
    <property type="entry name" value="serpin_miropin-like"/>
    <property type="match status" value="1"/>
</dbReference>
<evidence type="ECO:0000313" key="5">
    <source>
        <dbReference type="Proteomes" id="UP000289166"/>
    </source>
</evidence>
<dbReference type="OrthoDB" id="9764871at2"/>